<sequence>MNCVCNTIRVDRGKTSYSRFKSRIVKRLRSEITVASSPLATRWQQSFNREFDTVCQRLPLDLSPTPENSSDSEQTLGELETTLTTQVSPDKPKQHSYLQPGIVPPPAACQGTNPAADNENKQEVSLKLCDEKKRAPDKMPGLCEGSAYKASADRPHPIQSSPVNSDCTLPELEMKLDITGLRDDYYLNLLDWNSKNLVAVALNSSTYMWNAKTHKTLGGIHFNSDTKYVSSVAWINHGNCLAIGTSDGEVQLWDVETKKRLRNMLGHQSVVGALSWNNYILSSGSHLGLIHHHDVRIARHHVGTLRHQKSICGLKWSPNGGRLASGSSNGLLNIWPSDPGVTVRSQPLQTMAHPTAVKAMDWCPWQSELVAVGGGMKDGVLRIWDTNTGSCIKSTHTNSQICSLLWAKETKELITGHGLPKNLIVRWDFPSITKIAELHGHKGRVLNLALSPDGRQFFSAAADGTACVWRSKDSEDTYQEQGTEKSD</sequence>
<dbReference type="PANTHER" id="PTHR19918">
    <property type="entry name" value="CELL DIVISION CYCLE 20 CDC20 FIZZY -RELATED"/>
    <property type="match status" value="1"/>
</dbReference>
<evidence type="ECO:0000256" key="1">
    <source>
        <dbReference type="ARBA" id="ARBA00006445"/>
    </source>
</evidence>
<evidence type="ECO:0000256" key="4">
    <source>
        <dbReference type="PROSITE-ProRule" id="PRU00221"/>
    </source>
</evidence>
<organism evidence="7 8">
    <name type="scientific">Huso huso</name>
    <name type="common">Beluga</name>
    <name type="synonym">Acipenser huso</name>
    <dbReference type="NCBI Taxonomy" id="61971"/>
    <lineage>
        <taxon>Eukaryota</taxon>
        <taxon>Metazoa</taxon>
        <taxon>Chordata</taxon>
        <taxon>Craniata</taxon>
        <taxon>Vertebrata</taxon>
        <taxon>Euteleostomi</taxon>
        <taxon>Actinopterygii</taxon>
        <taxon>Chondrostei</taxon>
        <taxon>Acipenseriformes</taxon>
        <taxon>Acipenseridae</taxon>
        <taxon>Huso</taxon>
    </lineage>
</organism>
<dbReference type="InterPro" id="IPR001680">
    <property type="entry name" value="WD40_rpt"/>
</dbReference>
<evidence type="ECO:0000256" key="5">
    <source>
        <dbReference type="SAM" id="MobiDB-lite"/>
    </source>
</evidence>
<dbReference type="InterPro" id="IPR036322">
    <property type="entry name" value="WD40_repeat_dom_sf"/>
</dbReference>
<dbReference type="SUPFAM" id="SSF50978">
    <property type="entry name" value="WD40 repeat-like"/>
    <property type="match status" value="1"/>
</dbReference>
<evidence type="ECO:0000313" key="8">
    <source>
        <dbReference type="Proteomes" id="UP001369086"/>
    </source>
</evidence>
<dbReference type="InterPro" id="IPR033010">
    <property type="entry name" value="Cdc20/Fizzy"/>
</dbReference>
<dbReference type="PROSITE" id="PS00678">
    <property type="entry name" value="WD_REPEATS_1"/>
    <property type="match status" value="1"/>
</dbReference>
<comment type="caution">
    <text evidence="7">The sequence shown here is derived from an EMBL/GenBank/DDBJ whole genome shotgun (WGS) entry which is preliminary data.</text>
</comment>
<evidence type="ECO:0000256" key="2">
    <source>
        <dbReference type="ARBA" id="ARBA00022574"/>
    </source>
</evidence>
<dbReference type="PROSITE" id="PS50294">
    <property type="entry name" value="WD_REPEATS_REGION"/>
    <property type="match status" value="3"/>
</dbReference>
<dbReference type="InterPro" id="IPR019775">
    <property type="entry name" value="WD40_repeat_CS"/>
</dbReference>
<dbReference type="InterPro" id="IPR056150">
    <property type="entry name" value="WD40_CDC20-Fz"/>
</dbReference>
<evidence type="ECO:0000313" key="7">
    <source>
        <dbReference type="EMBL" id="KAK6494440.1"/>
    </source>
</evidence>
<feature type="repeat" description="WD" evidence="4">
    <location>
        <begin position="222"/>
        <end position="263"/>
    </location>
</feature>
<evidence type="ECO:0000256" key="3">
    <source>
        <dbReference type="ARBA" id="ARBA00022737"/>
    </source>
</evidence>
<dbReference type="Pfam" id="PF24807">
    <property type="entry name" value="WD40_CDC20-Fz"/>
    <property type="match status" value="1"/>
</dbReference>
<feature type="repeat" description="WD" evidence="4">
    <location>
        <begin position="304"/>
        <end position="345"/>
    </location>
</feature>
<reference evidence="7 8" key="1">
    <citation type="submission" date="2021-05" db="EMBL/GenBank/DDBJ databases">
        <authorList>
            <person name="Zahm M."/>
            <person name="Klopp C."/>
            <person name="Cabau C."/>
            <person name="Kuhl H."/>
            <person name="Suciu R."/>
            <person name="Ciorpac M."/>
            <person name="Holostenco D."/>
            <person name="Gessner J."/>
            <person name="Wuertz S."/>
            <person name="Hohne C."/>
            <person name="Stock M."/>
            <person name="Gislard M."/>
            <person name="Lluch J."/>
            <person name="Milhes M."/>
            <person name="Lampietro C."/>
            <person name="Lopez Roques C."/>
            <person name="Donnadieu C."/>
            <person name="Du K."/>
            <person name="Schartl M."/>
            <person name="Guiguen Y."/>
        </authorList>
    </citation>
    <scope>NUCLEOTIDE SEQUENCE [LARGE SCALE GENOMIC DNA]</scope>
    <source>
        <strain evidence="7">Hh-F2</strain>
        <tissue evidence="7">Blood</tissue>
    </source>
</reference>
<keyword evidence="8" id="KW-1185">Reference proteome</keyword>
<dbReference type="InterPro" id="IPR015943">
    <property type="entry name" value="WD40/YVTN_repeat-like_dom_sf"/>
</dbReference>
<evidence type="ECO:0000259" key="6">
    <source>
        <dbReference type="Pfam" id="PF24807"/>
    </source>
</evidence>
<dbReference type="EMBL" id="JAHFZB010000001">
    <property type="protein sequence ID" value="KAK6494440.1"/>
    <property type="molecule type" value="Genomic_DNA"/>
</dbReference>
<feature type="domain" description="CDC20/Fizzy WD40" evidence="6">
    <location>
        <begin position="176"/>
        <end position="469"/>
    </location>
</feature>
<dbReference type="PANTHER" id="PTHR19918:SF4">
    <property type="entry name" value="CELL DIVISION CYCLE PROTEIN 20 HOMOLOG B"/>
    <property type="match status" value="1"/>
</dbReference>
<feature type="repeat" description="WD" evidence="4">
    <location>
        <begin position="438"/>
        <end position="479"/>
    </location>
</feature>
<accession>A0ABR1AD18</accession>
<dbReference type="PROSITE" id="PS50082">
    <property type="entry name" value="WD_REPEATS_2"/>
    <property type="match status" value="3"/>
</dbReference>
<keyword evidence="2 4" id="KW-0853">WD repeat</keyword>
<dbReference type="Proteomes" id="UP001369086">
    <property type="component" value="Unassembled WGS sequence"/>
</dbReference>
<feature type="region of interest" description="Disordered" evidence="5">
    <location>
        <begin position="83"/>
        <end position="123"/>
    </location>
</feature>
<gene>
    <name evidence="7" type="ORF">HHUSO_G1014</name>
</gene>
<name>A0ABR1AD18_HUSHU</name>
<keyword evidence="3" id="KW-0677">Repeat</keyword>
<dbReference type="Gene3D" id="2.130.10.10">
    <property type="entry name" value="YVTN repeat-like/Quinoprotein amine dehydrogenase"/>
    <property type="match status" value="1"/>
</dbReference>
<comment type="similarity">
    <text evidence="1">Belongs to the WD repeat CDC20/Fizzy family.</text>
</comment>
<proteinExistence type="inferred from homology"/>
<protein>
    <submittedName>
        <fullName evidence="7">Cell division cycle protein 20-like protein B-like</fullName>
    </submittedName>
</protein>
<dbReference type="SMART" id="SM00320">
    <property type="entry name" value="WD40"/>
    <property type="match status" value="5"/>
</dbReference>